<dbReference type="Proteomes" id="UP001482513">
    <property type="component" value="Unassembled WGS sequence"/>
</dbReference>
<organism evidence="2 3">
    <name type="scientific">Leptolyngbya subtilissima DQ-A4</name>
    <dbReference type="NCBI Taxonomy" id="2933933"/>
    <lineage>
        <taxon>Bacteria</taxon>
        <taxon>Bacillati</taxon>
        <taxon>Cyanobacteriota</taxon>
        <taxon>Cyanophyceae</taxon>
        <taxon>Leptolyngbyales</taxon>
        <taxon>Leptolyngbyaceae</taxon>
        <taxon>Leptolyngbya group</taxon>
        <taxon>Leptolyngbya</taxon>
    </lineage>
</organism>
<evidence type="ECO:0000313" key="2">
    <source>
        <dbReference type="EMBL" id="MEP0946784.1"/>
    </source>
</evidence>
<sequence>MLPKDFGRLAKTPDAEVFIDDVLVRRLLHDQHPDLAHLDIVLVDSGWDNAMFRLGDCLAVRLPRRQIAAALVEHEQTWLPRLAAQLSIAVPTPYRLGVPALGYPWRWSVLPWLSGRPADLEPPHPRQASRFGKFLRALHTPAPTNAPKNPFRGVPLKERAAAIAERLARLETKTDLITPTLKVLWQSALNAPIDTPPSWLHGDLHPRNILVENGVLTGIIDWGDITSGDRATDLAAVWMLFEDGMARRRAIAAYGPVSKATLRRALGWAIFFGVVLLDTGLVEHPRHAAIGEKTLRRIAEAGDSGI</sequence>
<protein>
    <submittedName>
        <fullName evidence="2">Aminoglycoside phosphotransferase family protein</fullName>
    </submittedName>
</protein>
<dbReference type="Pfam" id="PF01636">
    <property type="entry name" value="APH"/>
    <property type="match status" value="1"/>
</dbReference>
<reference evidence="2 3" key="1">
    <citation type="submission" date="2022-04" db="EMBL/GenBank/DDBJ databases">
        <title>Positive selection, recombination, and allopatry shape intraspecific diversity of widespread and dominant cyanobacteria.</title>
        <authorList>
            <person name="Wei J."/>
            <person name="Shu W."/>
            <person name="Hu C."/>
        </authorList>
    </citation>
    <scope>NUCLEOTIDE SEQUENCE [LARGE SCALE GENOMIC DNA]</scope>
    <source>
        <strain evidence="2 3">DQ-A4</strain>
    </source>
</reference>
<comment type="caution">
    <text evidence="2">The sequence shown here is derived from an EMBL/GenBank/DDBJ whole genome shotgun (WGS) entry which is preliminary data.</text>
</comment>
<dbReference type="RefSeq" id="WP_190696799.1">
    <property type="nucleotide sequence ID" value="NZ_JAMPKX010000002.1"/>
</dbReference>
<name>A0ABV0K1X4_9CYAN</name>
<dbReference type="PANTHER" id="PTHR21310">
    <property type="entry name" value="AMINOGLYCOSIDE PHOSPHOTRANSFERASE-RELATED-RELATED"/>
    <property type="match status" value="1"/>
</dbReference>
<proteinExistence type="predicted"/>
<feature type="domain" description="Aminoglycoside phosphotransferase" evidence="1">
    <location>
        <begin position="40"/>
        <end position="261"/>
    </location>
</feature>
<evidence type="ECO:0000259" key="1">
    <source>
        <dbReference type="Pfam" id="PF01636"/>
    </source>
</evidence>
<gene>
    <name evidence="2" type="ORF">NC992_07860</name>
</gene>
<keyword evidence="3" id="KW-1185">Reference proteome</keyword>
<dbReference type="EMBL" id="JAMPKX010000002">
    <property type="protein sequence ID" value="MEP0946784.1"/>
    <property type="molecule type" value="Genomic_DNA"/>
</dbReference>
<dbReference type="Gene3D" id="3.30.200.20">
    <property type="entry name" value="Phosphorylase Kinase, domain 1"/>
    <property type="match status" value="1"/>
</dbReference>
<dbReference type="SUPFAM" id="SSF56112">
    <property type="entry name" value="Protein kinase-like (PK-like)"/>
    <property type="match status" value="1"/>
</dbReference>
<dbReference type="InterPro" id="IPR002575">
    <property type="entry name" value="Aminoglycoside_PTrfase"/>
</dbReference>
<evidence type="ECO:0000313" key="3">
    <source>
        <dbReference type="Proteomes" id="UP001482513"/>
    </source>
</evidence>
<accession>A0ABV0K1X4</accession>
<dbReference type="Gene3D" id="3.90.1200.10">
    <property type="match status" value="1"/>
</dbReference>
<dbReference type="InterPro" id="IPR011009">
    <property type="entry name" value="Kinase-like_dom_sf"/>
</dbReference>
<dbReference type="PANTHER" id="PTHR21310:SF42">
    <property type="entry name" value="BIFUNCTIONAL AAC_APH"/>
    <property type="match status" value="1"/>
</dbReference>
<dbReference type="InterPro" id="IPR051678">
    <property type="entry name" value="AGP_Transferase"/>
</dbReference>
<dbReference type="CDD" id="cd05155">
    <property type="entry name" value="APH_ChoK_like_1"/>
    <property type="match status" value="1"/>
</dbReference>